<comment type="cofactor">
    <cofactor evidence="1">
        <name>Zn(2+)</name>
        <dbReference type="ChEBI" id="CHEBI:29105"/>
    </cofactor>
</comment>
<name>A0A5B1CP64_9BACT</name>
<dbReference type="GO" id="GO:0006508">
    <property type="term" value="P:proteolysis"/>
    <property type="evidence" value="ECO:0007669"/>
    <property type="project" value="UniProtKB-KW"/>
</dbReference>
<keyword evidence="4 13" id="KW-0645">Protease</keyword>
<protein>
    <submittedName>
        <fullName evidence="13">Metalloprotease MmpA</fullName>
        <ecNumber evidence="13">3.4.24.-</ecNumber>
    </submittedName>
</protein>
<dbReference type="InterPro" id="IPR008915">
    <property type="entry name" value="Peptidase_M50"/>
</dbReference>
<feature type="transmembrane region" description="Helical" evidence="11">
    <location>
        <begin position="635"/>
        <end position="656"/>
    </location>
</feature>
<dbReference type="PANTHER" id="PTHR42837:SF2">
    <property type="entry name" value="MEMBRANE METALLOPROTEASE ARASP2, CHLOROPLASTIC-RELATED"/>
    <property type="match status" value="1"/>
</dbReference>
<organism evidence="13 14">
    <name type="scientific">Rubripirellula obstinata</name>
    <dbReference type="NCBI Taxonomy" id="406547"/>
    <lineage>
        <taxon>Bacteria</taxon>
        <taxon>Pseudomonadati</taxon>
        <taxon>Planctomycetota</taxon>
        <taxon>Planctomycetia</taxon>
        <taxon>Pirellulales</taxon>
        <taxon>Pirellulaceae</taxon>
        <taxon>Rubripirellula</taxon>
    </lineage>
</organism>
<evidence type="ECO:0000256" key="3">
    <source>
        <dbReference type="ARBA" id="ARBA00007931"/>
    </source>
</evidence>
<sequence>MIELFQLLAATDDAGFLSGLIGNIFLWAKVALGIGLVIFVHELGHFVAAKSFGVKCEKFYVGFDVPISIGPIKFPRTLGKFTYGETEYGIGVIPLGGYVKMLGQDDDPRKLEEENKKIQLAEETGEAYEEPQLDPRSFPAKPVWQRMIIISAGVVVNVITGIMFAAMAFGFGVAYKPAVVGGVTPGGPAWQAGIEPGGQVVSIGDFQDDKMPFREMLGEILTLGMKGGESIPISIRYDDGIRDFNLKPQSDPADKDIRRIGVAMPNSVTLTQTDFAIPDSVAADVLTDEDAGATIVAFDGNEIDEDKIVPGTAFYNYMYTHPAKPIELKLRRSDGSSHNVTLPPQMAKSLGLRHKIGPISSLVADGPADVAGMKPGDVITAVDGNENIDAYSLATDFAGATSPAVFTVMRDDESLDIEITPGQMPQPLAPTHPMMNDIGINVFGLAYKPEAVIASVNNSLGVDGLQAGDRIKSVRLLMSKEDTPEYLDPRGTEELREGRELSKLYSMNMLIRDLQAFPVGTEFEVHAMRGSTDSKEGDSGGGDKVVTATLKVMQDDLPAFERGLNFPPSEAIRQAGSPGEALALGLKEGKRRFQEVIRFLGMLPRGQVKLRHVGGPLAIVDIAKGEAEKGISRQLMFLTMLSMNLAILNFLPIPALDGGHMVFLTYELIAGKRANEALEFRLTVAGLLSLLALMVVVFANDVMRYF</sequence>
<dbReference type="RefSeq" id="WP_068259691.1">
    <property type="nucleotide sequence ID" value="NZ_LWSK01000011.1"/>
</dbReference>
<dbReference type="GO" id="GO:0004222">
    <property type="term" value="F:metalloendopeptidase activity"/>
    <property type="evidence" value="ECO:0007669"/>
    <property type="project" value="InterPro"/>
</dbReference>
<keyword evidence="5 11" id="KW-0812">Transmembrane</keyword>
<dbReference type="GO" id="GO:0016020">
    <property type="term" value="C:membrane"/>
    <property type="evidence" value="ECO:0007669"/>
    <property type="project" value="UniProtKB-SubCell"/>
</dbReference>
<evidence type="ECO:0000259" key="12">
    <source>
        <dbReference type="PROSITE" id="PS50106"/>
    </source>
</evidence>
<dbReference type="Proteomes" id="UP000322699">
    <property type="component" value="Unassembled WGS sequence"/>
</dbReference>
<keyword evidence="9 13" id="KW-0482">Metalloprotease</keyword>
<dbReference type="InterPro" id="IPR036034">
    <property type="entry name" value="PDZ_sf"/>
</dbReference>
<dbReference type="SMART" id="SM00228">
    <property type="entry name" value="PDZ"/>
    <property type="match status" value="2"/>
</dbReference>
<proteinExistence type="inferred from homology"/>
<evidence type="ECO:0000256" key="11">
    <source>
        <dbReference type="SAM" id="Phobius"/>
    </source>
</evidence>
<evidence type="ECO:0000313" key="14">
    <source>
        <dbReference type="Proteomes" id="UP000322699"/>
    </source>
</evidence>
<feature type="domain" description="PDZ" evidence="12">
    <location>
        <begin position="339"/>
        <end position="412"/>
    </location>
</feature>
<gene>
    <name evidence="13" type="primary">mmpA</name>
    <name evidence="13" type="ORF">LF1_49000</name>
</gene>
<evidence type="ECO:0000256" key="10">
    <source>
        <dbReference type="ARBA" id="ARBA00023136"/>
    </source>
</evidence>
<dbReference type="Pfam" id="PF17820">
    <property type="entry name" value="PDZ_6"/>
    <property type="match status" value="1"/>
</dbReference>
<dbReference type="AlphaFoldDB" id="A0A5B1CP64"/>
<dbReference type="Pfam" id="PF02163">
    <property type="entry name" value="Peptidase_M50"/>
    <property type="match status" value="1"/>
</dbReference>
<evidence type="ECO:0000256" key="7">
    <source>
        <dbReference type="ARBA" id="ARBA00022833"/>
    </source>
</evidence>
<feature type="transmembrane region" description="Helical" evidence="11">
    <location>
        <begin position="20"/>
        <end position="40"/>
    </location>
</feature>
<dbReference type="EMBL" id="VRLW01000001">
    <property type="protein sequence ID" value="KAA1262336.1"/>
    <property type="molecule type" value="Genomic_DNA"/>
</dbReference>
<comment type="caution">
    <text evidence="13">The sequence shown here is derived from an EMBL/GenBank/DDBJ whole genome shotgun (WGS) entry which is preliminary data.</text>
</comment>
<keyword evidence="10 11" id="KW-0472">Membrane</keyword>
<evidence type="ECO:0000256" key="5">
    <source>
        <dbReference type="ARBA" id="ARBA00022692"/>
    </source>
</evidence>
<dbReference type="CDD" id="cd06163">
    <property type="entry name" value="S2P-M50_PDZ_RseP-like"/>
    <property type="match status" value="1"/>
</dbReference>
<evidence type="ECO:0000256" key="6">
    <source>
        <dbReference type="ARBA" id="ARBA00022801"/>
    </source>
</evidence>
<evidence type="ECO:0000313" key="13">
    <source>
        <dbReference type="EMBL" id="KAA1262336.1"/>
    </source>
</evidence>
<evidence type="ECO:0000256" key="2">
    <source>
        <dbReference type="ARBA" id="ARBA00004141"/>
    </source>
</evidence>
<evidence type="ECO:0000256" key="8">
    <source>
        <dbReference type="ARBA" id="ARBA00022989"/>
    </source>
</evidence>
<keyword evidence="6 13" id="KW-0378">Hydrolase</keyword>
<dbReference type="InterPro" id="IPR041489">
    <property type="entry name" value="PDZ_6"/>
</dbReference>
<dbReference type="PANTHER" id="PTHR42837">
    <property type="entry name" value="REGULATOR OF SIGMA-E PROTEASE RSEP"/>
    <property type="match status" value="1"/>
</dbReference>
<feature type="transmembrane region" description="Helical" evidence="11">
    <location>
        <begin position="148"/>
        <end position="175"/>
    </location>
</feature>
<feature type="transmembrane region" description="Helical" evidence="11">
    <location>
        <begin position="677"/>
        <end position="699"/>
    </location>
</feature>
<keyword evidence="14" id="KW-1185">Reference proteome</keyword>
<dbReference type="InterPro" id="IPR004387">
    <property type="entry name" value="Pept_M50_Zn"/>
</dbReference>
<dbReference type="OrthoDB" id="9782003at2"/>
<dbReference type="SUPFAM" id="SSF50156">
    <property type="entry name" value="PDZ domain-like"/>
    <property type="match status" value="2"/>
</dbReference>
<keyword evidence="8 11" id="KW-1133">Transmembrane helix</keyword>
<evidence type="ECO:0000256" key="4">
    <source>
        <dbReference type="ARBA" id="ARBA00022670"/>
    </source>
</evidence>
<comment type="subcellular location">
    <subcellularLocation>
        <location evidence="2">Membrane</location>
        <topology evidence="2">Multi-pass membrane protein</topology>
    </subcellularLocation>
</comment>
<dbReference type="Gene3D" id="2.30.42.10">
    <property type="match status" value="2"/>
</dbReference>
<evidence type="ECO:0000256" key="1">
    <source>
        <dbReference type="ARBA" id="ARBA00001947"/>
    </source>
</evidence>
<comment type="similarity">
    <text evidence="3">Belongs to the peptidase M50B family.</text>
</comment>
<dbReference type="EC" id="3.4.24.-" evidence="13"/>
<reference evidence="13 14" key="1">
    <citation type="submission" date="2019-08" db="EMBL/GenBank/DDBJ databases">
        <title>Deep-cultivation of Planctomycetes and their phenomic and genomic characterization uncovers novel biology.</title>
        <authorList>
            <person name="Wiegand S."/>
            <person name="Jogler M."/>
            <person name="Boedeker C."/>
            <person name="Pinto D."/>
            <person name="Vollmers J."/>
            <person name="Rivas-Marin E."/>
            <person name="Kohn T."/>
            <person name="Peeters S.H."/>
            <person name="Heuer A."/>
            <person name="Rast P."/>
            <person name="Oberbeckmann S."/>
            <person name="Bunk B."/>
            <person name="Jeske O."/>
            <person name="Meyerdierks A."/>
            <person name="Storesund J.E."/>
            <person name="Kallscheuer N."/>
            <person name="Luecker S."/>
            <person name="Lage O.M."/>
            <person name="Pohl T."/>
            <person name="Merkel B.J."/>
            <person name="Hornburger P."/>
            <person name="Mueller R.-W."/>
            <person name="Bruemmer F."/>
            <person name="Labrenz M."/>
            <person name="Spormann A.M."/>
            <person name="Op Den Camp H."/>
            <person name="Overmann J."/>
            <person name="Amann R."/>
            <person name="Jetten M.S.M."/>
            <person name="Mascher T."/>
            <person name="Medema M.H."/>
            <person name="Devos D.P."/>
            <person name="Kaster A.-K."/>
            <person name="Ovreas L."/>
            <person name="Rohde M."/>
            <person name="Galperin M.Y."/>
            <person name="Jogler C."/>
        </authorList>
    </citation>
    <scope>NUCLEOTIDE SEQUENCE [LARGE SCALE GENOMIC DNA]</scope>
    <source>
        <strain evidence="13 14">LF1</strain>
    </source>
</reference>
<dbReference type="InterPro" id="IPR001478">
    <property type="entry name" value="PDZ"/>
</dbReference>
<dbReference type="PROSITE" id="PS50106">
    <property type="entry name" value="PDZ"/>
    <property type="match status" value="1"/>
</dbReference>
<accession>A0A5B1CP64</accession>
<evidence type="ECO:0000256" key="9">
    <source>
        <dbReference type="ARBA" id="ARBA00023049"/>
    </source>
</evidence>
<keyword evidence="7" id="KW-0862">Zinc</keyword>